<feature type="region of interest" description="Disordered" evidence="2">
    <location>
        <begin position="113"/>
        <end position="181"/>
    </location>
</feature>
<reference evidence="3" key="1">
    <citation type="submission" date="2022-03" db="EMBL/GenBank/DDBJ databases">
        <authorList>
            <person name="Brunel B."/>
        </authorList>
    </citation>
    <scope>NUCLEOTIDE SEQUENCE</scope>
    <source>
        <strain evidence="3">STM4922sample</strain>
    </source>
</reference>
<accession>A0ABN8J9Q9</accession>
<organism evidence="3 4">
    <name type="scientific">Mesorhizobium ventifaucium</name>
    <dbReference type="NCBI Taxonomy" id="666020"/>
    <lineage>
        <taxon>Bacteria</taxon>
        <taxon>Pseudomonadati</taxon>
        <taxon>Pseudomonadota</taxon>
        <taxon>Alphaproteobacteria</taxon>
        <taxon>Hyphomicrobiales</taxon>
        <taxon>Phyllobacteriaceae</taxon>
        <taxon>Mesorhizobium</taxon>
    </lineage>
</organism>
<comment type="similarity">
    <text evidence="1">Belongs to the CpoB family.</text>
</comment>
<feature type="compositionally biased region" description="Low complexity" evidence="2">
    <location>
        <begin position="138"/>
        <end position="156"/>
    </location>
</feature>
<feature type="chain" id="PRO_5044943181" description="Cell division coordinator CpoB" evidence="1">
    <location>
        <begin position="23"/>
        <end position="361"/>
    </location>
</feature>
<feature type="region of interest" description="Disordered" evidence="2">
    <location>
        <begin position="198"/>
        <end position="223"/>
    </location>
</feature>
<comment type="subcellular location">
    <subcellularLocation>
        <location evidence="1">Periplasm</location>
    </subcellularLocation>
</comment>
<dbReference type="EMBL" id="CAKXZS010000002">
    <property type="protein sequence ID" value="CAH2394464.1"/>
    <property type="molecule type" value="Genomic_DNA"/>
</dbReference>
<keyword evidence="4" id="KW-1185">Reference proteome</keyword>
<dbReference type="RefSeq" id="WP_254022886.1">
    <property type="nucleotide sequence ID" value="NZ_CAKXZS010000002.1"/>
</dbReference>
<feature type="signal peptide" evidence="1">
    <location>
        <begin position="1"/>
        <end position="22"/>
    </location>
</feature>
<comment type="function">
    <text evidence="1">Mediates coordination of peptidoglycan synthesis and outer membrane constriction during cell division.</text>
</comment>
<dbReference type="NCBIfam" id="TIGR02795">
    <property type="entry name" value="tol_pal_ybgF"/>
    <property type="match status" value="1"/>
</dbReference>
<comment type="caution">
    <text evidence="3">The sequence shown here is derived from an EMBL/GenBank/DDBJ whole genome shotgun (WGS) entry which is preliminary data.</text>
</comment>
<evidence type="ECO:0000256" key="1">
    <source>
        <dbReference type="HAMAP-Rule" id="MF_02066"/>
    </source>
</evidence>
<dbReference type="InterPro" id="IPR014162">
    <property type="entry name" value="CpoB_C"/>
</dbReference>
<keyword evidence="1" id="KW-0175">Coiled coil</keyword>
<gene>
    <name evidence="1 3" type="primary">cpoB</name>
    <name evidence="3" type="ORF">MES4922_100053</name>
</gene>
<feature type="coiled-coil region" evidence="1">
    <location>
        <begin position="70"/>
        <end position="104"/>
    </location>
</feature>
<dbReference type="InterPro" id="IPR034706">
    <property type="entry name" value="CpoB"/>
</dbReference>
<dbReference type="HAMAP" id="MF_02066">
    <property type="entry name" value="CpoB"/>
    <property type="match status" value="1"/>
</dbReference>
<protein>
    <recommendedName>
        <fullName evidence="1">Cell division coordinator CpoB</fullName>
    </recommendedName>
</protein>
<dbReference type="Proteomes" id="UP001152604">
    <property type="component" value="Unassembled WGS sequence"/>
</dbReference>
<dbReference type="SUPFAM" id="SSF48452">
    <property type="entry name" value="TPR-like"/>
    <property type="match status" value="1"/>
</dbReference>
<name>A0ABN8J9Q9_9HYPH</name>
<evidence type="ECO:0000256" key="2">
    <source>
        <dbReference type="SAM" id="MobiDB-lite"/>
    </source>
</evidence>
<keyword evidence="1" id="KW-0732">Signal</keyword>
<keyword evidence="1" id="KW-0131">Cell cycle</keyword>
<dbReference type="InterPro" id="IPR011990">
    <property type="entry name" value="TPR-like_helical_dom_sf"/>
</dbReference>
<keyword evidence="1" id="KW-0574">Periplasm</keyword>
<dbReference type="GO" id="GO:0051301">
    <property type="term" value="P:cell division"/>
    <property type="evidence" value="ECO:0007669"/>
    <property type="project" value="UniProtKB-KW"/>
</dbReference>
<evidence type="ECO:0000313" key="3">
    <source>
        <dbReference type="EMBL" id="CAH2394464.1"/>
    </source>
</evidence>
<dbReference type="Pfam" id="PF13174">
    <property type="entry name" value="TPR_6"/>
    <property type="match status" value="2"/>
</dbReference>
<dbReference type="Gene3D" id="1.25.40.10">
    <property type="entry name" value="Tetratricopeptide repeat domain"/>
    <property type="match status" value="1"/>
</dbReference>
<sequence length="361" mass="38485" precursor="true">MHFRSVLGGTLALLLVSSVAAPAVGNEQGTEKSGFSFRLPTLGIFGEKPGIFGEKKKPDQVQYAQDGTGSTALQEQLRQMNGKIEELNFQVLQMQEQIRKQQEDNEFRFQQLEGGSQGAQQPREQKKSDATNTDSSVAEAPATHAPADAGTPPAGGQEVIVESPTGEPGAVIPGTPPKTFGTITVDKNGNVIDADGKTQAHAPAQNTAPAPSDPAAGTQAGKSDDTVVAALPATDDPEELYRNSYQFILSGDYGTAEQGFRDHIARFPKDAKTADAHYWLGESLLGQQKYRDAAETFLAASKDYPKAKKAPDMLLKLGVSLVGLNQRDVACATFGEIGKRYPNVSGALKERVKQERALAAC</sequence>
<keyword evidence="1 3" id="KW-0132">Cell division</keyword>
<proteinExistence type="inferred from homology"/>
<dbReference type="InterPro" id="IPR019734">
    <property type="entry name" value="TPR_rpt"/>
</dbReference>
<evidence type="ECO:0000313" key="4">
    <source>
        <dbReference type="Proteomes" id="UP001152604"/>
    </source>
</evidence>